<evidence type="ECO:0000313" key="3">
    <source>
        <dbReference type="Proteomes" id="UP000054342"/>
    </source>
</evidence>
<dbReference type="AlphaFoldDB" id="A0A0D2ENH2"/>
<dbReference type="EMBL" id="KN847323">
    <property type="protein sequence ID" value="KIW49394.1"/>
    <property type="molecule type" value="Genomic_DNA"/>
</dbReference>
<evidence type="ECO:0000313" key="2">
    <source>
        <dbReference type="EMBL" id="KIW49394.1"/>
    </source>
</evidence>
<dbReference type="HOGENOM" id="CLU_1111424_0_0_1"/>
<dbReference type="RefSeq" id="XP_013309978.1">
    <property type="nucleotide sequence ID" value="XM_013454524.1"/>
</dbReference>
<proteinExistence type="predicted"/>
<dbReference type="GeneID" id="25332982"/>
<evidence type="ECO:0000256" key="1">
    <source>
        <dbReference type="SAM" id="MobiDB-lite"/>
    </source>
</evidence>
<feature type="compositionally biased region" description="Basic and acidic residues" evidence="1">
    <location>
        <begin position="187"/>
        <end position="202"/>
    </location>
</feature>
<feature type="region of interest" description="Disordered" evidence="1">
    <location>
        <begin position="185"/>
        <end position="250"/>
    </location>
</feature>
<reference evidence="2 3" key="1">
    <citation type="submission" date="2015-01" db="EMBL/GenBank/DDBJ databases">
        <title>The Genome Sequence of Exophiala xenobiotica CBS118157.</title>
        <authorList>
            <consortium name="The Broad Institute Genomics Platform"/>
            <person name="Cuomo C."/>
            <person name="de Hoog S."/>
            <person name="Gorbushina A."/>
            <person name="Stielow B."/>
            <person name="Teixiera M."/>
            <person name="Abouelleil A."/>
            <person name="Chapman S.B."/>
            <person name="Priest M."/>
            <person name="Young S.K."/>
            <person name="Wortman J."/>
            <person name="Nusbaum C."/>
            <person name="Birren B."/>
        </authorList>
    </citation>
    <scope>NUCLEOTIDE SEQUENCE [LARGE SCALE GENOMIC DNA]</scope>
    <source>
        <strain evidence="2 3">CBS 118157</strain>
    </source>
</reference>
<sequence>MPLVSFRRQDEYLTHDLIYDARDNIMVSEESIHHVCKHKSMFTTFKALPLYDTDERRTVLSPGRRTVHIELAENVRLKLLNVLCAPHLSIGSPGEPAAVISWPRLRDAGRVLGPALNDKETLRIGAGLVREPKGYCVDVGAVPVENINAGGHDVEEERTEVLVDVKKLKDGREAWLRKIEQSMVQAKDTETKNGRPSGDARKPQPTSDRSMRNIERDSVKPEHGTGRDTRMPVRQEVQKSKRGDRWTLFK</sequence>
<name>A0A0D2ENH2_9EURO</name>
<accession>A0A0D2ENH2</accession>
<organism evidence="2 3">
    <name type="scientific">Exophiala xenobiotica</name>
    <dbReference type="NCBI Taxonomy" id="348802"/>
    <lineage>
        <taxon>Eukaryota</taxon>
        <taxon>Fungi</taxon>
        <taxon>Dikarya</taxon>
        <taxon>Ascomycota</taxon>
        <taxon>Pezizomycotina</taxon>
        <taxon>Eurotiomycetes</taxon>
        <taxon>Chaetothyriomycetidae</taxon>
        <taxon>Chaetothyriales</taxon>
        <taxon>Herpotrichiellaceae</taxon>
        <taxon>Exophiala</taxon>
    </lineage>
</organism>
<feature type="compositionally biased region" description="Basic and acidic residues" evidence="1">
    <location>
        <begin position="209"/>
        <end position="250"/>
    </location>
</feature>
<gene>
    <name evidence="2" type="ORF">PV05_11074</name>
</gene>
<dbReference type="Proteomes" id="UP000054342">
    <property type="component" value="Unassembled WGS sequence"/>
</dbReference>
<protein>
    <submittedName>
        <fullName evidence="2">Uncharacterized protein</fullName>
    </submittedName>
</protein>
<keyword evidence="3" id="KW-1185">Reference proteome</keyword>